<feature type="region of interest" description="Disordered" evidence="1">
    <location>
        <begin position="503"/>
        <end position="547"/>
    </location>
</feature>
<name>A0A5J5EZB7_9PEZI</name>
<evidence type="ECO:0000313" key="3">
    <source>
        <dbReference type="Proteomes" id="UP000326924"/>
    </source>
</evidence>
<organism evidence="2 3">
    <name type="scientific">Sphaerosporella brunnea</name>
    <dbReference type="NCBI Taxonomy" id="1250544"/>
    <lineage>
        <taxon>Eukaryota</taxon>
        <taxon>Fungi</taxon>
        <taxon>Dikarya</taxon>
        <taxon>Ascomycota</taxon>
        <taxon>Pezizomycotina</taxon>
        <taxon>Pezizomycetes</taxon>
        <taxon>Pezizales</taxon>
        <taxon>Pyronemataceae</taxon>
        <taxon>Sphaerosporella</taxon>
    </lineage>
</organism>
<dbReference type="OrthoDB" id="5330919at2759"/>
<reference evidence="2 3" key="1">
    <citation type="submission" date="2019-09" db="EMBL/GenBank/DDBJ databases">
        <title>Draft genome of the ectomycorrhizal ascomycete Sphaerosporella brunnea.</title>
        <authorList>
            <consortium name="DOE Joint Genome Institute"/>
            <person name="Benucci G.M."/>
            <person name="Marozzi G."/>
            <person name="Antonielli L."/>
            <person name="Sanchez S."/>
            <person name="Marco P."/>
            <person name="Wang X."/>
            <person name="Falini L.B."/>
            <person name="Barry K."/>
            <person name="Haridas S."/>
            <person name="Lipzen A."/>
            <person name="Labutti K."/>
            <person name="Grigoriev I.V."/>
            <person name="Murat C."/>
            <person name="Martin F."/>
            <person name="Albertini E."/>
            <person name="Donnini D."/>
            <person name="Bonito G."/>
        </authorList>
    </citation>
    <scope>NUCLEOTIDE SEQUENCE [LARGE SCALE GENOMIC DNA]</scope>
    <source>
        <strain evidence="2 3">Sb_GMNB300</strain>
    </source>
</reference>
<feature type="compositionally biased region" description="Low complexity" evidence="1">
    <location>
        <begin position="532"/>
        <end position="547"/>
    </location>
</feature>
<protein>
    <submittedName>
        <fullName evidence="2">Uncharacterized protein</fullName>
    </submittedName>
</protein>
<accession>A0A5J5EZB7</accession>
<comment type="caution">
    <text evidence="2">The sequence shown here is derived from an EMBL/GenBank/DDBJ whole genome shotgun (WGS) entry which is preliminary data.</text>
</comment>
<feature type="region of interest" description="Disordered" evidence="1">
    <location>
        <begin position="337"/>
        <end position="366"/>
    </location>
</feature>
<dbReference type="Proteomes" id="UP000326924">
    <property type="component" value="Unassembled WGS sequence"/>
</dbReference>
<dbReference type="AlphaFoldDB" id="A0A5J5EZB7"/>
<sequence length="958" mass="106200">MATKELNAALYICTQQCAAALYTTYFRWVHAPTGYTFLGQEIDRLSRALEHLSTEIQNPDSKVVRSDNSRAAAECLGLALDGVHASLTEVERMLTALHDAPHNTEHGLEFSVKTQFSGGEKKLQELQERVGYHCWAFDLVMRMLMGNDAVALWNSIETMDVTGQLRRMLSEQADEKEKTPIVGRFEKLCIYDEKNLFTDFPVAIAIRVAMFWTFEAISKLGHVAETKHVSPSGYLDLLKAAWLLQELRESQSLGLSSDEARAVVALVSTELLVTFSTLVKASCFPDREAIETHGDFRIILEHLVEDNNMPAPFTGGSLQTVWEHGILNTTATVPPNSCKRVGSTNPNAAPTQGPEVSAAHSTPSLPPPPYTAVAADGLPGPGGLPFTPPCIPQRGCSNRTRRPPISNLRVETHRDYHHEAVLVEQPKEANVSKPPSPLSPILSLEDILPYCNAEPEMSEASDGSGFMSPSPTTSEIIDEIYCDSPTLGLEECFNEPVRIGPLTPEPVFTPATSQRNEAPTLLELPPRQPTVSRSSSGSSSSSYVMANPSPTLLEEKELPPLPPLLAPELSRRASVLQIYDSRAPSLDGPPGEEDSWNVDFAVEYGVRPGEREIMPESFAQMKLKTSEACRGQTVWEECIIRVFETQITGEYRLLTLRGKNVDQRYLRPSATEFVPEYGYHESLPVVFLRKAGPGTYSSNLHSKDRGSITRRKSSVSSFSGTGQAGPPPLATLCYKFYNLVDMFAFQQAFLQESVEADVQNIRSIRYTRGFLSGEHTTHKARIQLWKPAGTELSGGLSSYRNSIVLSQAPSLRSAAPPDEVRVNATRLVMYLDEIIISIFVTDDIMIAIPNNSPRTLRIRPSSHKAFGNPSSVKACVLGDPKRDLSGGFRLDKEGMGIEKQEAFDDFKWFEIEFQTDTECRCFAEEFTAALQQRRRERLMVEELKKKASRGIKMGEVFY</sequence>
<keyword evidence="3" id="KW-1185">Reference proteome</keyword>
<gene>
    <name evidence="2" type="ORF">FN846DRAFT_906256</name>
</gene>
<proteinExistence type="predicted"/>
<evidence type="ECO:0000256" key="1">
    <source>
        <dbReference type="SAM" id="MobiDB-lite"/>
    </source>
</evidence>
<evidence type="ECO:0000313" key="2">
    <source>
        <dbReference type="EMBL" id="KAA8908189.1"/>
    </source>
</evidence>
<dbReference type="EMBL" id="VXIS01000070">
    <property type="protein sequence ID" value="KAA8908189.1"/>
    <property type="molecule type" value="Genomic_DNA"/>
</dbReference>
<dbReference type="InParanoid" id="A0A5J5EZB7"/>